<dbReference type="PANTHER" id="PTHR43711:SF31">
    <property type="entry name" value="HISTIDINE KINASE"/>
    <property type="match status" value="1"/>
</dbReference>
<accession>A0A1M5XG27</accession>
<keyword evidence="4" id="KW-0808">Transferase</keyword>
<dbReference type="Pfam" id="PF02518">
    <property type="entry name" value="HATPase_c"/>
    <property type="match status" value="1"/>
</dbReference>
<keyword evidence="7" id="KW-0472">Membrane</keyword>
<evidence type="ECO:0000256" key="4">
    <source>
        <dbReference type="ARBA" id="ARBA00022679"/>
    </source>
</evidence>
<feature type="transmembrane region" description="Helical" evidence="7">
    <location>
        <begin position="73"/>
        <end position="94"/>
    </location>
</feature>
<reference evidence="9 10" key="1">
    <citation type="submission" date="2016-11" db="EMBL/GenBank/DDBJ databases">
        <authorList>
            <person name="Jaros S."/>
            <person name="Januszkiewicz K."/>
            <person name="Wedrychowicz H."/>
        </authorList>
    </citation>
    <scope>NUCLEOTIDE SEQUENCE [LARGE SCALE GENOMIC DNA]</scope>
    <source>
        <strain evidence="9 10">DSM 24574</strain>
    </source>
</reference>
<protein>
    <recommendedName>
        <fullName evidence="2">histidine kinase</fullName>
        <ecNumber evidence="2">2.7.13.3</ecNumber>
    </recommendedName>
</protein>
<feature type="transmembrane region" description="Helical" evidence="7">
    <location>
        <begin position="137"/>
        <end position="162"/>
    </location>
</feature>
<evidence type="ECO:0000256" key="2">
    <source>
        <dbReference type="ARBA" id="ARBA00012438"/>
    </source>
</evidence>
<dbReference type="PRINTS" id="PR00344">
    <property type="entry name" value="BCTRLSENSOR"/>
</dbReference>
<evidence type="ECO:0000256" key="1">
    <source>
        <dbReference type="ARBA" id="ARBA00000085"/>
    </source>
</evidence>
<dbReference type="InterPro" id="IPR004358">
    <property type="entry name" value="Sig_transdc_His_kin-like_C"/>
</dbReference>
<dbReference type="AlphaFoldDB" id="A0A1M5XG27"/>
<organism evidence="9 10">
    <name type="scientific">Chryseolinea serpens</name>
    <dbReference type="NCBI Taxonomy" id="947013"/>
    <lineage>
        <taxon>Bacteria</taxon>
        <taxon>Pseudomonadati</taxon>
        <taxon>Bacteroidota</taxon>
        <taxon>Cytophagia</taxon>
        <taxon>Cytophagales</taxon>
        <taxon>Fulvivirgaceae</taxon>
        <taxon>Chryseolinea</taxon>
    </lineage>
</organism>
<dbReference type="CDD" id="cd00082">
    <property type="entry name" value="HisKA"/>
    <property type="match status" value="1"/>
</dbReference>
<dbReference type="InterPro" id="IPR003594">
    <property type="entry name" value="HATPase_dom"/>
</dbReference>
<dbReference type="Gene3D" id="3.30.565.10">
    <property type="entry name" value="Histidine kinase-like ATPase, C-terminal domain"/>
    <property type="match status" value="1"/>
</dbReference>
<keyword evidence="3" id="KW-0597">Phosphoprotein</keyword>
<feature type="domain" description="Histidine kinase" evidence="8">
    <location>
        <begin position="248"/>
        <end position="459"/>
    </location>
</feature>
<dbReference type="InterPro" id="IPR036890">
    <property type="entry name" value="HATPase_C_sf"/>
</dbReference>
<sequence>MGSLNLSEDHTRLLYIYLAEVILGLIFYFIFRHFGKLARRRFLFTWALSWMAFTIYLGSSGVLSVFLDPTGSLLRKAVSVVAQLSCFLQIILILRGTYELVYERAFPRRRFNMILAASSILAFFSVVAFSLSGPFSYYLLSFGSRAIITGIGFLMAGMVVWTNKKFSKGFGQQLLSGSLISFSAYQLYYFTIKLFNVLGIKVNALDLFGAVDLLLISLMGMSMVMWFLEDERENLNRENKELDSFLSSTSHDLRTPIASILGLTYLGKIELEEEKARSFMNMIEERIKRLDLVMGDILSLSRSKKIDLKVEELDLSRLLDDTINDIRFNKGASAISLDYNTEDSHLFKSDYNQMKIILNNLMANAVKYHNLDQPNPFIRVTFKRVKQVVEIAVEDNGRGIAKENISKIFDMFYRASSDTEGTGLGLYIVQEALRKIKGIVLVDSELGKGSTFKIVLENA</sequence>
<keyword evidence="6" id="KW-0902">Two-component regulatory system</keyword>
<dbReference type="CDD" id="cd00075">
    <property type="entry name" value="HATPase"/>
    <property type="match status" value="1"/>
</dbReference>
<evidence type="ECO:0000256" key="6">
    <source>
        <dbReference type="ARBA" id="ARBA00023012"/>
    </source>
</evidence>
<dbReference type="SUPFAM" id="SSF55874">
    <property type="entry name" value="ATPase domain of HSP90 chaperone/DNA topoisomerase II/histidine kinase"/>
    <property type="match status" value="1"/>
</dbReference>
<dbReference type="SUPFAM" id="SSF47384">
    <property type="entry name" value="Homodimeric domain of signal transducing histidine kinase"/>
    <property type="match status" value="1"/>
</dbReference>
<dbReference type="EMBL" id="FQWQ01000006">
    <property type="protein sequence ID" value="SHH98780.1"/>
    <property type="molecule type" value="Genomic_DNA"/>
</dbReference>
<dbReference type="InterPro" id="IPR005467">
    <property type="entry name" value="His_kinase_dom"/>
</dbReference>
<evidence type="ECO:0000259" key="8">
    <source>
        <dbReference type="PROSITE" id="PS50109"/>
    </source>
</evidence>
<gene>
    <name evidence="9" type="ORF">SAMN04488109_6514</name>
</gene>
<dbReference type="Proteomes" id="UP000184212">
    <property type="component" value="Unassembled WGS sequence"/>
</dbReference>
<evidence type="ECO:0000313" key="9">
    <source>
        <dbReference type="EMBL" id="SHH98780.1"/>
    </source>
</evidence>
<feature type="transmembrane region" description="Helical" evidence="7">
    <location>
        <begin position="174"/>
        <end position="195"/>
    </location>
</feature>
<dbReference type="OrthoDB" id="9766459at2"/>
<dbReference type="EC" id="2.7.13.3" evidence="2"/>
<dbReference type="RefSeq" id="WP_073142937.1">
    <property type="nucleotide sequence ID" value="NZ_FQWQ01000006.1"/>
</dbReference>
<keyword evidence="5 9" id="KW-0418">Kinase</keyword>
<dbReference type="PROSITE" id="PS50109">
    <property type="entry name" value="HIS_KIN"/>
    <property type="match status" value="1"/>
</dbReference>
<dbReference type="InterPro" id="IPR036097">
    <property type="entry name" value="HisK_dim/P_sf"/>
</dbReference>
<comment type="catalytic activity">
    <reaction evidence="1">
        <text>ATP + protein L-histidine = ADP + protein N-phospho-L-histidine.</text>
        <dbReference type="EC" id="2.7.13.3"/>
    </reaction>
</comment>
<dbReference type="Gene3D" id="1.10.287.130">
    <property type="match status" value="1"/>
</dbReference>
<keyword evidence="10" id="KW-1185">Reference proteome</keyword>
<feature type="transmembrane region" description="Helical" evidence="7">
    <location>
        <begin position="114"/>
        <end position="131"/>
    </location>
</feature>
<keyword evidence="7" id="KW-1133">Transmembrane helix</keyword>
<keyword evidence="7" id="KW-0812">Transmembrane</keyword>
<proteinExistence type="predicted"/>
<dbReference type="SMART" id="SM00388">
    <property type="entry name" value="HisKA"/>
    <property type="match status" value="1"/>
</dbReference>
<dbReference type="SMART" id="SM00387">
    <property type="entry name" value="HATPase_c"/>
    <property type="match status" value="1"/>
</dbReference>
<evidence type="ECO:0000313" key="10">
    <source>
        <dbReference type="Proteomes" id="UP000184212"/>
    </source>
</evidence>
<evidence type="ECO:0000256" key="3">
    <source>
        <dbReference type="ARBA" id="ARBA00022553"/>
    </source>
</evidence>
<evidence type="ECO:0000256" key="7">
    <source>
        <dbReference type="SAM" id="Phobius"/>
    </source>
</evidence>
<dbReference type="InterPro" id="IPR050736">
    <property type="entry name" value="Sensor_HK_Regulatory"/>
</dbReference>
<name>A0A1M5XG27_9BACT</name>
<dbReference type="GO" id="GO:0000155">
    <property type="term" value="F:phosphorelay sensor kinase activity"/>
    <property type="evidence" value="ECO:0007669"/>
    <property type="project" value="InterPro"/>
</dbReference>
<dbReference type="Pfam" id="PF00512">
    <property type="entry name" value="HisKA"/>
    <property type="match status" value="1"/>
</dbReference>
<dbReference type="PANTHER" id="PTHR43711">
    <property type="entry name" value="TWO-COMPONENT HISTIDINE KINASE"/>
    <property type="match status" value="1"/>
</dbReference>
<feature type="transmembrane region" description="Helical" evidence="7">
    <location>
        <begin position="43"/>
        <end position="67"/>
    </location>
</feature>
<feature type="transmembrane region" description="Helical" evidence="7">
    <location>
        <begin position="207"/>
        <end position="228"/>
    </location>
</feature>
<feature type="transmembrane region" description="Helical" evidence="7">
    <location>
        <begin position="12"/>
        <end position="31"/>
    </location>
</feature>
<dbReference type="STRING" id="947013.SAMN04488109_6514"/>
<dbReference type="InterPro" id="IPR003661">
    <property type="entry name" value="HisK_dim/P_dom"/>
</dbReference>
<evidence type="ECO:0000256" key="5">
    <source>
        <dbReference type="ARBA" id="ARBA00022777"/>
    </source>
</evidence>